<accession>A0A0F6YM00</accession>
<dbReference type="STRING" id="927083.DB32_007656"/>
<dbReference type="PROSITE" id="PS50404">
    <property type="entry name" value="GST_NTER"/>
    <property type="match status" value="1"/>
</dbReference>
<sequence length="206" mass="23220">MSEMRTLVIGDKRWSSWSMRPWLALKQGGIAFDEHVVRLRRPDTRAQIAAVSPSGKVPLLIDGELTIWDSLAICEWAAERVPSLWPSDPSARAIARSVSAEMHSSFVAMRTEMSMDVELRTKKELSPEARADADRVMAIWRETRAKWGQNGDFLFGAFSIADCFYAPVVTRFRSYGVALDDTAARYSEAIFAHPHVRAWCDAAERD</sequence>
<dbReference type="PANTHER" id="PTHR42673:SF4">
    <property type="entry name" value="MALEYLACETOACETATE ISOMERASE"/>
    <property type="match status" value="1"/>
</dbReference>
<dbReference type="Gene3D" id="3.40.30.10">
    <property type="entry name" value="Glutaredoxin"/>
    <property type="match status" value="1"/>
</dbReference>
<dbReference type="EMBL" id="CP011125">
    <property type="protein sequence ID" value="AKF10507.1"/>
    <property type="molecule type" value="Genomic_DNA"/>
</dbReference>
<feature type="domain" description="GST N-terminal" evidence="1">
    <location>
        <begin position="5"/>
        <end position="85"/>
    </location>
</feature>
<reference evidence="2 3" key="1">
    <citation type="submission" date="2015-03" db="EMBL/GenBank/DDBJ databases">
        <title>Genome assembly of Sandaracinus amylolyticus DSM 53668.</title>
        <authorList>
            <person name="Sharma G."/>
            <person name="Subramanian S."/>
        </authorList>
    </citation>
    <scope>NUCLEOTIDE SEQUENCE [LARGE SCALE GENOMIC DNA]</scope>
    <source>
        <strain evidence="2 3">DSM 53668</strain>
    </source>
</reference>
<gene>
    <name evidence="2" type="ORF">DB32_007656</name>
</gene>
<name>A0A0F6YM00_9BACT</name>
<dbReference type="CDD" id="cd03043">
    <property type="entry name" value="GST_N_1"/>
    <property type="match status" value="1"/>
</dbReference>
<dbReference type="Proteomes" id="UP000034883">
    <property type="component" value="Chromosome"/>
</dbReference>
<dbReference type="AlphaFoldDB" id="A0A0F6YM00"/>
<dbReference type="InterPro" id="IPR004045">
    <property type="entry name" value="Glutathione_S-Trfase_N"/>
</dbReference>
<dbReference type="InterPro" id="IPR036249">
    <property type="entry name" value="Thioredoxin-like_sf"/>
</dbReference>
<dbReference type="SFLD" id="SFLDG00358">
    <property type="entry name" value="Main_(cytGST)"/>
    <property type="match status" value="1"/>
</dbReference>
<evidence type="ECO:0000259" key="1">
    <source>
        <dbReference type="PROSITE" id="PS50404"/>
    </source>
</evidence>
<dbReference type="GO" id="GO:0004364">
    <property type="term" value="F:glutathione transferase activity"/>
    <property type="evidence" value="ECO:0007669"/>
    <property type="project" value="TreeGrafter"/>
</dbReference>
<dbReference type="Pfam" id="PF13410">
    <property type="entry name" value="GST_C_2"/>
    <property type="match status" value="1"/>
</dbReference>
<dbReference type="Gene3D" id="1.20.1050.10">
    <property type="match status" value="1"/>
</dbReference>
<dbReference type="SUPFAM" id="SSF52833">
    <property type="entry name" value="Thioredoxin-like"/>
    <property type="match status" value="1"/>
</dbReference>
<dbReference type="KEGG" id="samy:DB32_007656"/>
<dbReference type="SUPFAM" id="SSF47616">
    <property type="entry name" value="GST C-terminal domain-like"/>
    <property type="match status" value="1"/>
</dbReference>
<dbReference type="InterPro" id="IPR036282">
    <property type="entry name" value="Glutathione-S-Trfase_C_sf"/>
</dbReference>
<organism evidence="2 3">
    <name type="scientific">Sandaracinus amylolyticus</name>
    <dbReference type="NCBI Taxonomy" id="927083"/>
    <lineage>
        <taxon>Bacteria</taxon>
        <taxon>Pseudomonadati</taxon>
        <taxon>Myxococcota</taxon>
        <taxon>Polyangia</taxon>
        <taxon>Polyangiales</taxon>
        <taxon>Sandaracinaceae</taxon>
        <taxon>Sandaracinus</taxon>
    </lineage>
</organism>
<protein>
    <submittedName>
        <fullName evidence="2">Glutathione S-transferase</fullName>
    </submittedName>
</protein>
<dbReference type="Pfam" id="PF13409">
    <property type="entry name" value="GST_N_2"/>
    <property type="match status" value="1"/>
</dbReference>
<dbReference type="GO" id="GO:0006559">
    <property type="term" value="P:L-phenylalanine catabolic process"/>
    <property type="evidence" value="ECO:0007669"/>
    <property type="project" value="TreeGrafter"/>
</dbReference>
<keyword evidence="2" id="KW-0808">Transferase</keyword>
<dbReference type="CDD" id="cd03194">
    <property type="entry name" value="GST_C_3"/>
    <property type="match status" value="1"/>
</dbReference>
<dbReference type="InterPro" id="IPR040079">
    <property type="entry name" value="Glutathione_S-Trfase"/>
</dbReference>
<dbReference type="SFLD" id="SFLDS00019">
    <property type="entry name" value="Glutathione_Transferase_(cytos"/>
    <property type="match status" value="1"/>
</dbReference>
<keyword evidence="3" id="KW-1185">Reference proteome</keyword>
<evidence type="ECO:0000313" key="3">
    <source>
        <dbReference type="Proteomes" id="UP000034883"/>
    </source>
</evidence>
<proteinExistence type="predicted"/>
<evidence type="ECO:0000313" key="2">
    <source>
        <dbReference type="EMBL" id="AKF10507.1"/>
    </source>
</evidence>
<dbReference type="PANTHER" id="PTHR42673">
    <property type="entry name" value="MALEYLACETOACETATE ISOMERASE"/>
    <property type="match status" value="1"/>
</dbReference>
<dbReference type="GO" id="GO:0006749">
    <property type="term" value="P:glutathione metabolic process"/>
    <property type="evidence" value="ECO:0007669"/>
    <property type="project" value="TreeGrafter"/>
</dbReference>
<dbReference type="GO" id="GO:0016034">
    <property type="term" value="F:maleylacetoacetate isomerase activity"/>
    <property type="evidence" value="ECO:0007669"/>
    <property type="project" value="TreeGrafter"/>
</dbReference>